<dbReference type="Proteomes" id="UP000274920">
    <property type="component" value="Unassembled WGS sequence"/>
</dbReference>
<gene>
    <name evidence="1" type="ORF">EBB54_15475</name>
</gene>
<evidence type="ECO:0008006" key="3">
    <source>
        <dbReference type="Google" id="ProtNLM"/>
    </source>
</evidence>
<dbReference type="SUPFAM" id="SSF53756">
    <property type="entry name" value="UDP-Glycosyltransferase/glycogen phosphorylase"/>
    <property type="match status" value="1"/>
</dbReference>
<evidence type="ECO:0000313" key="1">
    <source>
        <dbReference type="EMBL" id="RRK32599.1"/>
    </source>
</evidence>
<organism evidence="1 2">
    <name type="scientific">Schaedlerella arabinosiphila</name>
    <dbReference type="NCBI Taxonomy" id="2044587"/>
    <lineage>
        <taxon>Bacteria</taxon>
        <taxon>Bacillati</taxon>
        <taxon>Bacillota</taxon>
        <taxon>Clostridia</taxon>
        <taxon>Lachnospirales</taxon>
        <taxon>Lachnospiraceae</taxon>
        <taxon>Schaedlerella</taxon>
    </lineage>
</organism>
<dbReference type="RefSeq" id="WP_125128059.1">
    <property type="nucleotide sequence ID" value="NZ_RHJS01000002.1"/>
</dbReference>
<evidence type="ECO:0000313" key="2">
    <source>
        <dbReference type="Proteomes" id="UP000274920"/>
    </source>
</evidence>
<accession>A0A426DID8</accession>
<comment type="caution">
    <text evidence="1">The sequence shown here is derived from an EMBL/GenBank/DDBJ whole genome shotgun (WGS) entry which is preliminary data.</text>
</comment>
<dbReference type="EMBL" id="RHJS01000002">
    <property type="protein sequence ID" value="RRK32599.1"/>
    <property type="molecule type" value="Genomic_DNA"/>
</dbReference>
<proteinExistence type="predicted"/>
<reference evidence="1" key="1">
    <citation type="submission" date="2018-10" db="EMBL/GenBank/DDBJ databases">
        <title>Schaedlerella arabinophila gen. nov. sp. nov., isolated from the mouse intestinal tract and comparative analysis with the genome of the closely related altered Schaedler flora strain ASF502.</title>
        <authorList>
            <person name="Miyake S."/>
            <person name="Soh M."/>
            <person name="Seedorf H."/>
        </authorList>
    </citation>
    <scope>NUCLEOTIDE SEQUENCE [LARGE SCALE GENOMIC DNA]</scope>
    <source>
        <strain evidence="1">DSM 106076</strain>
    </source>
</reference>
<sequence>MNLLFINMTPIYHNTSALIRMCGFISGANKLGNKCDLLTLNVETDDYSYDATNEDFVRQYVNQYFTFERSGTYNRLKQSKAGAKKKNICRTLLKKIYRLLNIYDVQVINISGIRKVKLDYDRYDRIISISDPKSSHKLILELIKDGKIRNIEDKWIQCWGDPWFKDSGNTFPLLRRRVFKEEEYYLSMAKKVVYTSPFTWEEQKKLFPAYADKMTWVNQSVKAKVTNQKSKKKSMEKDIVIGYFGNYVSRSRNIWPLYEACNRWNHRLKIVGGSDIFLKSTDNVKVVDMQPLAIATEMEESMDILVCICNRKGSQIPGKIYYSAEYQKPIILAVDGEKKDAMRSYFENFHRYIICDNKADSIEYAIRKAKDEIRNGKTYQLGERFTDVYTAKVLLED</sequence>
<name>A0A426DID8_9FIRM</name>
<keyword evidence="2" id="KW-1185">Reference proteome</keyword>
<dbReference type="AlphaFoldDB" id="A0A426DID8"/>
<protein>
    <recommendedName>
        <fullName evidence="3">Glycosyltransferase family 1 protein</fullName>
    </recommendedName>
</protein>